<evidence type="ECO:0000259" key="3">
    <source>
        <dbReference type="Pfam" id="PF00205"/>
    </source>
</evidence>
<reference evidence="6" key="1">
    <citation type="journal article" date="2013" name="Nature">
        <title>Pan genome of the phytoplankton Emiliania underpins its global distribution.</title>
        <authorList>
            <person name="Read B.A."/>
            <person name="Kegel J."/>
            <person name="Klute M.J."/>
            <person name="Kuo A."/>
            <person name="Lefebvre S.C."/>
            <person name="Maumus F."/>
            <person name="Mayer C."/>
            <person name="Miller J."/>
            <person name="Monier A."/>
            <person name="Salamov A."/>
            <person name="Young J."/>
            <person name="Aguilar M."/>
            <person name="Claverie J.M."/>
            <person name="Frickenhaus S."/>
            <person name="Gonzalez K."/>
            <person name="Herman E.K."/>
            <person name="Lin Y.C."/>
            <person name="Napier J."/>
            <person name="Ogata H."/>
            <person name="Sarno A.F."/>
            <person name="Shmutz J."/>
            <person name="Schroeder D."/>
            <person name="de Vargas C."/>
            <person name="Verret F."/>
            <person name="von Dassow P."/>
            <person name="Valentin K."/>
            <person name="Van de Peer Y."/>
            <person name="Wheeler G."/>
            <person name="Dacks J.B."/>
            <person name="Delwiche C.F."/>
            <person name="Dyhrman S.T."/>
            <person name="Glockner G."/>
            <person name="John U."/>
            <person name="Richards T."/>
            <person name="Worden A.Z."/>
            <person name="Zhang X."/>
            <person name="Grigoriev I.V."/>
            <person name="Allen A.E."/>
            <person name="Bidle K."/>
            <person name="Borodovsky M."/>
            <person name="Bowler C."/>
            <person name="Brownlee C."/>
            <person name="Cock J.M."/>
            <person name="Elias M."/>
            <person name="Gladyshev V.N."/>
            <person name="Groth M."/>
            <person name="Guda C."/>
            <person name="Hadaegh A."/>
            <person name="Iglesias-Rodriguez M.D."/>
            <person name="Jenkins J."/>
            <person name="Jones B.M."/>
            <person name="Lawson T."/>
            <person name="Leese F."/>
            <person name="Lindquist E."/>
            <person name="Lobanov A."/>
            <person name="Lomsadze A."/>
            <person name="Malik S.B."/>
            <person name="Marsh M.E."/>
            <person name="Mackinder L."/>
            <person name="Mock T."/>
            <person name="Mueller-Roeber B."/>
            <person name="Pagarete A."/>
            <person name="Parker M."/>
            <person name="Probert I."/>
            <person name="Quesneville H."/>
            <person name="Raines C."/>
            <person name="Rensing S.A."/>
            <person name="Riano-Pachon D.M."/>
            <person name="Richier S."/>
            <person name="Rokitta S."/>
            <person name="Shiraiwa Y."/>
            <person name="Soanes D.M."/>
            <person name="van der Giezen M."/>
            <person name="Wahlund T.M."/>
            <person name="Williams B."/>
            <person name="Wilson W."/>
            <person name="Wolfe G."/>
            <person name="Wurch L.L."/>
        </authorList>
    </citation>
    <scope>NUCLEOTIDE SEQUENCE</scope>
</reference>
<evidence type="ECO:0000256" key="1">
    <source>
        <dbReference type="ARBA" id="ARBA00007812"/>
    </source>
</evidence>
<dbReference type="GeneID" id="17284702"/>
<dbReference type="KEGG" id="ehx:EMIHUDRAFT_199879"/>
<dbReference type="Pfam" id="PF00205">
    <property type="entry name" value="TPP_enzyme_M"/>
    <property type="match status" value="1"/>
</dbReference>
<dbReference type="GO" id="GO:0009099">
    <property type="term" value="P:L-valine biosynthetic process"/>
    <property type="evidence" value="ECO:0007669"/>
    <property type="project" value="TreeGrafter"/>
</dbReference>
<dbReference type="SUPFAM" id="SSF52518">
    <property type="entry name" value="Thiamin diphosphate-binding fold (THDP-binding)"/>
    <property type="match status" value="2"/>
</dbReference>
<dbReference type="GO" id="GO:0050660">
    <property type="term" value="F:flavin adenine dinucleotide binding"/>
    <property type="evidence" value="ECO:0007669"/>
    <property type="project" value="TreeGrafter"/>
</dbReference>
<dbReference type="GO" id="GO:0000287">
    <property type="term" value="F:magnesium ion binding"/>
    <property type="evidence" value="ECO:0007669"/>
    <property type="project" value="InterPro"/>
</dbReference>
<dbReference type="InterPro" id="IPR029035">
    <property type="entry name" value="DHS-like_NAD/FAD-binding_dom"/>
</dbReference>
<dbReference type="GO" id="GO:0005948">
    <property type="term" value="C:acetolactate synthase complex"/>
    <property type="evidence" value="ECO:0007669"/>
    <property type="project" value="TreeGrafter"/>
</dbReference>
<evidence type="ECO:0008006" key="7">
    <source>
        <dbReference type="Google" id="ProtNLM"/>
    </source>
</evidence>
<dbReference type="InterPro" id="IPR011004">
    <property type="entry name" value="Trimer_LpxA-like_sf"/>
</dbReference>
<dbReference type="InterPro" id="IPR011766">
    <property type="entry name" value="TPP_enzyme_TPP-bd"/>
</dbReference>
<sequence>MVAACASCVIVEWRALQQHLSPQPAERSLSPIASPSAEWRALVPRMCAELQEAGVGLIVGSPASQELLDLMHAIRGEVSRLNETAALQVIVATDGQSSGFIADGFARRNREGGPIGAILIEGTAPPASFSGVGEALMDCTPMLVLVLEPEGLESDSIAMDVAAKLCTESFDMATPGALRLAAAAARGGCPAPVAVLVRRSVSTLADVSHQTTPTLPAVDVALQSAVASVVDAVRNAKQPRLHLGLGAAKATPLVVELAERTGAIVSTTFSGKGVFPEDHPRWLWPGVGPAIPPPLRTLDKACDVWVILGARMGELASAHYNWPSRRVTVFHVDIEPGVPGANVRGAVPIVADVAAFVRELLRALESIGHAPATSVQEELAACVCRAHAALATTVADEEAAVRGAADTWVSPSVLFRRLQACMPDATFTTDSGNGTTYGSESLRVRGARYMGPVNYSSMGFAVPAALGAALALVRQTRVSDSNRIAVATVGDGAWRMTGLELASAVRARLPVIVVVLTDGELGMMSGLQRAAGQQPFCTVLNGFDACALARSVGAPARRVTSEAELSDAVEWAQRHATTSGPVLLGLLDRGADMGTFVMFSTITICTACVIQPLFVQPLYAVCSVLFSRSLMGSLAQPGKAYGWHTREHSRWTSALALNARTATSLTMPIARLWTGTSFPRTLFRLAGATVGRHSEVPARGGLYPMQPETSLITIGECFSTDGAASAYAHNFGKGYMEFPPLTIGAGVHLSHLALVNPGLHVPDGTHVGPASSVSKLTQLDDSQCLTVQGNPPRRCQRTQSQHYVHEGSNVREWEDAARTIARRTSPWRQQGGMAHLKRGLLSEQYSGVNAPGKDVASGAGDECSSPLGGADLERGLNGIDKVNYVALTGLSC</sequence>
<comment type="similarity">
    <text evidence="1">Belongs to the TPP enzyme family.</text>
</comment>
<evidence type="ECO:0000313" key="5">
    <source>
        <dbReference type="EnsemblProtists" id="EOD39431"/>
    </source>
</evidence>
<dbReference type="GO" id="GO:0003984">
    <property type="term" value="F:acetolactate synthase activity"/>
    <property type="evidence" value="ECO:0007669"/>
    <property type="project" value="TreeGrafter"/>
</dbReference>
<organism evidence="5 6">
    <name type="scientific">Emiliania huxleyi (strain CCMP1516)</name>
    <dbReference type="NCBI Taxonomy" id="280463"/>
    <lineage>
        <taxon>Eukaryota</taxon>
        <taxon>Haptista</taxon>
        <taxon>Haptophyta</taxon>
        <taxon>Prymnesiophyceae</taxon>
        <taxon>Isochrysidales</taxon>
        <taxon>Noelaerhabdaceae</taxon>
        <taxon>Emiliania</taxon>
    </lineage>
</organism>
<dbReference type="STRING" id="2903.R1FUV4"/>
<dbReference type="GO" id="GO:0030976">
    <property type="term" value="F:thiamine pyrophosphate binding"/>
    <property type="evidence" value="ECO:0007669"/>
    <property type="project" value="InterPro"/>
</dbReference>
<dbReference type="PaxDb" id="2903-EOD39431"/>
<keyword evidence="6" id="KW-1185">Reference proteome</keyword>
<dbReference type="GO" id="GO:0009097">
    <property type="term" value="P:isoleucine biosynthetic process"/>
    <property type="evidence" value="ECO:0007669"/>
    <property type="project" value="TreeGrafter"/>
</dbReference>
<reference evidence="5" key="2">
    <citation type="submission" date="2024-10" db="UniProtKB">
        <authorList>
            <consortium name="EnsemblProtists"/>
        </authorList>
    </citation>
    <scope>IDENTIFICATION</scope>
</reference>
<dbReference type="eggNOG" id="KOG1185">
    <property type="taxonomic scope" value="Eukaryota"/>
</dbReference>
<evidence type="ECO:0000313" key="6">
    <source>
        <dbReference type="Proteomes" id="UP000013827"/>
    </source>
</evidence>
<dbReference type="SUPFAM" id="SSF52467">
    <property type="entry name" value="DHS-like NAD/FAD-binding domain"/>
    <property type="match status" value="1"/>
</dbReference>
<dbReference type="HOGENOM" id="CLU_324019_0_0_1"/>
<accession>A0A0D3KUJ6</accession>
<dbReference type="PANTHER" id="PTHR18968:SF13">
    <property type="entry name" value="ACETOLACTATE SYNTHASE CATALYTIC SUBUNIT, MITOCHONDRIAL"/>
    <property type="match status" value="1"/>
</dbReference>
<protein>
    <recommendedName>
        <fullName evidence="7">Thiamine pyrophosphate enzyme central domain-containing protein</fullName>
    </recommendedName>
</protein>
<proteinExistence type="inferred from homology"/>
<dbReference type="PANTHER" id="PTHR18968">
    <property type="entry name" value="THIAMINE PYROPHOSPHATE ENZYMES"/>
    <property type="match status" value="1"/>
</dbReference>
<dbReference type="Pfam" id="PF02775">
    <property type="entry name" value="TPP_enzyme_C"/>
    <property type="match status" value="1"/>
</dbReference>
<feature type="domain" description="Thiamine pyrophosphate enzyme central" evidence="3">
    <location>
        <begin position="227"/>
        <end position="360"/>
    </location>
</feature>
<feature type="domain" description="Thiamine pyrophosphate enzyme TPP-binding" evidence="4">
    <location>
        <begin position="439"/>
        <end position="583"/>
    </location>
</feature>
<evidence type="ECO:0000256" key="2">
    <source>
        <dbReference type="ARBA" id="ARBA00023052"/>
    </source>
</evidence>
<name>A0A0D3KUJ6_EMIH1</name>
<evidence type="ECO:0000259" key="4">
    <source>
        <dbReference type="Pfam" id="PF02775"/>
    </source>
</evidence>
<dbReference type="RefSeq" id="XP_005791860.1">
    <property type="nucleotide sequence ID" value="XM_005791803.1"/>
</dbReference>
<dbReference type="AlphaFoldDB" id="A0A0D3KUJ6"/>
<dbReference type="InterPro" id="IPR029061">
    <property type="entry name" value="THDP-binding"/>
</dbReference>
<dbReference type="Gene3D" id="3.40.50.1220">
    <property type="entry name" value="TPP-binding domain"/>
    <property type="match status" value="1"/>
</dbReference>
<dbReference type="SUPFAM" id="SSF51161">
    <property type="entry name" value="Trimeric LpxA-like enzymes"/>
    <property type="match status" value="1"/>
</dbReference>
<keyword evidence="2" id="KW-0786">Thiamine pyrophosphate</keyword>
<dbReference type="Gene3D" id="3.40.50.970">
    <property type="match status" value="2"/>
</dbReference>
<dbReference type="InterPro" id="IPR012000">
    <property type="entry name" value="Thiamin_PyroP_enz_cen_dom"/>
</dbReference>
<dbReference type="Proteomes" id="UP000013827">
    <property type="component" value="Unassembled WGS sequence"/>
</dbReference>
<dbReference type="EnsemblProtists" id="EOD39431">
    <property type="protein sequence ID" value="EOD39431"/>
    <property type="gene ID" value="EMIHUDRAFT_199879"/>
</dbReference>
<dbReference type="InterPro" id="IPR045229">
    <property type="entry name" value="TPP_enz"/>
</dbReference>